<keyword evidence="1" id="KW-0472">Membrane</keyword>
<dbReference type="RefSeq" id="XP_016760218.1">
    <property type="nucleotide sequence ID" value="XM_016902068.1"/>
</dbReference>
<evidence type="ECO:0000313" key="3">
    <source>
        <dbReference type="Proteomes" id="UP000016931"/>
    </source>
</evidence>
<keyword evidence="1" id="KW-1133">Transmembrane helix</keyword>
<name>N1QFS0_SPHMS</name>
<reference evidence="2 3" key="1">
    <citation type="journal article" date="2012" name="PLoS Pathog.">
        <title>Diverse lifestyles and strategies of plant pathogenesis encoded in the genomes of eighteen Dothideomycetes fungi.</title>
        <authorList>
            <person name="Ohm R.A."/>
            <person name="Feau N."/>
            <person name="Henrissat B."/>
            <person name="Schoch C.L."/>
            <person name="Horwitz B.A."/>
            <person name="Barry K.W."/>
            <person name="Condon B.J."/>
            <person name="Copeland A.C."/>
            <person name="Dhillon B."/>
            <person name="Glaser F."/>
            <person name="Hesse C.N."/>
            <person name="Kosti I."/>
            <person name="LaButti K."/>
            <person name="Lindquist E.A."/>
            <person name="Lucas S."/>
            <person name="Salamov A.A."/>
            <person name="Bradshaw R.E."/>
            <person name="Ciuffetti L."/>
            <person name="Hamelin R.C."/>
            <person name="Kema G.H.J."/>
            <person name="Lawrence C."/>
            <person name="Scott J.A."/>
            <person name="Spatafora J.W."/>
            <person name="Turgeon B.G."/>
            <person name="de Wit P.J.G.M."/>
            <person name="Zhong S."/>
            <person name="Goodwin S.B."/>
            <person name="Grigoriev I.V."/>
        </authorList>
    </citation>
    <scope>NUCLEOTIDE SEQUENCE [LARGE SCALE GENOMIC DNA]</scope>
    <source>
        <strain evidence="2 3">SO2202</strain>
    </source>
</reference>
<evidence type="ECO:0000256" key="1">
    <source>
        <dbReference type="SAM" id="Phobius"/>
    </source>
</evidence>
<keyword evidence="3" id="KW-1185">Reference proteome</keyword>
<dbReference type="AlphaFoldDB" id="N1QFS0"/>
<protein>
    <submittedName>
        <fullName evidence="2">Uncharacterized protein</fullName>
    </submittedName>
</protein>
<keyword evidence="1" id="KW-0812">Transmembrane</keyword>
<dbReference type="GeneID" id="27899205"/>
<evidence type="ECO:0000313" key="2">
    <source>
        <dbReference type="EMBL" id="EMF12097.1"/>
    </source>
</evidence>
<feature type="transmembrane region" description="Helical" evidence="1">
    <location>
        <begin position="142"/>
        <end position="165"/>
    </location>
</feature>
<organism evidence="2 3">
    <name type="scientific">Sphaerulina musiva (strain SO2202)</name>
    <name type="common">Poplar stem canker fungus</name>
    <name type="synonym">Septoria musiva</name>
    <dbReference type="NCBI Taxonomy" id="692275"/>
    <lineage>
        <taxon>Eukaryota</taxon>
        <taxon>Fungi</taxon>
        <taxon>Dikarya</taxon>
        <taxon>Ascomycota</taxon>
        <taxon>Pezizomycotina</taxon>
        <taxon>Dothideomycetes</taxon>
        <taxon>Dothideomycetidae</taxon>
        <taxon>Mycosphaerellales</taxon>
        <taxon>Mycosphaerellaceae</taxon>
        <taxon>Sphaerulina</taxon>
    </lineage>
</organism>
<gene>
    <name evidence="2" type="ORF">SEPMUDRAFT_126432</name>
</gene>
<dbReference type="EMBL" id="KB456265">
    <property type="protein sequence ID" value="EMF12097.1"/>
    <property type="molecule type" value="Genomic_DNA"/>
</dbReference>
<sequence length="170" mass="18824">MVRTAVMIESLMYEEARKEHSGAERGIGKLVASNEVFRIVSPDLVCNHSRLPPAGCARSRQMSEIGCASVPYSRVVPLLGLKWRVALPRDLLHSAIGLLKGNGSENLLPELLFRQALSASLHRILVRDCQWCCAPWIWTARAAWECLGLGLVLLHNVVCGVIAALRMRMQ</sequence>
<proteinExistence type="predicted"/>
<accession>N1QFS0</accession>
<dbReference type="Proteomes" id="UP000016931">
    <property type="component" value="Unassembled WGS sequence"/>
</dbReference>
<dbReference type="HOGENOM" id="CLU_1571621_0_0_1"/>